<protein>
    <submittedName>
        <fullName evidence="3">Protein GntX</fullName>
    </submittedName>
</protein>
<evidence type="ECO:0000313" key="3">
    <source>
        <dbReference type="EMBL" id="SCM55640.1"/>
    </source>
</evidence>
<organism evidence="3 4">
    <name type="scientific">Petrimonas mucosa</name>
    <dbReference type="NCBI Taxonomy" id="1642646"/>
    <lineage>
        <taxon>Bacteria</taxon>
        <taxon>Pseudomonadati</taxon>
        <taxon>Bacteroidota</taxon>
        <taxon>Bacteroidia</taxon>
        <taxon>Bacteroidales</taxon>
        <taxon>Dysgonomonadaceae</taxon>
        <taxon>Petrimonas</taxon>
    </lineage>
</organism>
<name>A0A1G4G4G6_9BACT</name>
<dbReference type="KEGG" id="pmuc:ING2E5A_0491"/>
<sequence length="229" mass="25320">MITLLNCLSDLFFPDCCLLCNTRLLPSEEGVCLQCLHALPRTENYKEPGNQAETLLAGRFPFVRVATFCIYSSGGVLQPLIHQLKYDGKREIGTLLGRLFGRDLYGSEFIRSIDLIVPVPLHPAKEKLRGFNQAEVIARGLSETTMIPLSTGNLVRSISNPTQTRRTKTERWENVKGIFDLLDPSLYAGKHLLLVDDIITTGSTIEACAYALLKSPGVRISIATLGEVL</sequence>
<dbReference type="Proteomes" id="UP000178485">
    <property type="component" value="Chromosome i"/>
</dbReference>
<dbReference type="CDD" id="cd06223">
    <property type="entry name" value="PRTases_typeI"/>
    <property type="match status" value="1"/>
</dbReference>
<gene>
    <name evidence="3" type="primary">gntX</name>
    <name evidence="3" type="ORF">ING2E5A_0491</name>
</gene>
<proteinExistence type="inferred from homology"/>
<dbReference type="InterPro" id="IPR051910">
    <property type="entry name" value="ComF/GntX_DNA_util-trans"/>
</dbReference>
<dbReference type="PANTHER" id="PTHR47505:SF1">
    <property type="entry name" value="DNA UTILIZATION PROTEIN YHGH"/>
    <property type="match status" value="1"/>
</dbReference>
<accession>A0A1G4G4G6</accession>
<reference evidence="3 4" key="1">
    <citation type="submission" date="2016-08" db="EMBL/GenBank/DDBJ databases">
        <authorList>
            <person name="Seilhamer J.J."/>
        </authorList>
    </citation>
    <scope>NUCLEOTIDE SEQUENCE [LARGE SCALE GENOMIC DNA]</scope>
    <source>
        <strain evidence="3">ING2-E5A</strain>
    </source>
</reference>
<dbReference type="InterPro" id="IPR000836">
    <property type="entry name" value="PRTase_dom"/>
</dbReference>
<dbReference type="STRING" id="1642646.ING2E5A_0491"/>
<dbReference type="PANTHER" id="PTHR47505">
    <property type="entry name" value="DNA UTILIZATION PROTEIN YHGH"/>
    <property type="match status" value="1"/>
</dbReference>
<dbReference type="AlphaFoldDB" id="A0A1G4G4G6"/>
<evidence type="ECO:0000256" key="1">
    <source>
        <dbReference type="ARBA" id="ARBA00008007"/>
    </source>
</evidence>
<keyword evidence="4" id="KW-1185">Reference proteome</keyword>
<dbReference type="RefSeq" id="WP_071138149.1">
    <property type="nucleotide sequence ID" value="NZ_DUQN01000047.1"/>
</dbReference>
<dbReference type="SUPFAM" id="SSF53271">
    <property type="entry name" value="PRTase-like"/>
    <property type="match status" value="1"/>
</dbReference>
<evidence type="ECO:0000313" key="4">
    <source>
        <dbReference type="Proteomes" id="UP000178485"/>
    </source>
</evidence>
<dbReference type="InterPro" id="IPR029057">
    <property type="entry name" value="PRTase-like"/>
</dbReference>
<dbReference type="EMBL" id="LT608328">
    <property type="protein sequence ID" value="SCM55640.1"/>
    <property type="molecule type" value="Genomic_DNA"/>
</dbReference>
<evidence type="ECO:0000259" key="2">
    <source>
        <dbReference type="Pfam" id="PF00156"/>
    </source>
</evidence>
<feature type="domain" description="Phosphoribosyltransferase" evidence="2">
    <location>
        <begin position="155"/>
        <end position="225"/>
    </location>
</feature>
<comment type="similarity">
    <text evidence="1">Belongs to the ComF/GntX family.</text>
</comment>
<dbReference type="Gene3D" id="3.40.50.2020">
    <property type="match status" value="1"/>
</dbReference>
<dbReference type="Pfam" id="PF00156">
    <property type="entry name" value="Pribosyltran"/>
    <property type="match status" value="1"/>
</dbReference>